<evidence type="ECO:0000259" key="4">
    <source>
        <dbReference type="PROSITE" id="PS51455"/>
    </source>
</evidence>
<evidence type="ECO:0000313" key="5">
    <source>
        <dbReference type="EMBL" id="KOO30293.1"/>
    </source>
</evidence>
<keyword evidence="1" id="KW-0547">Nucleotide-binding</keyword>
<dbReference type="PANTHER" id="PTHR23086">
    <property type="entry name" value="PHOSPHATIDYLINOSITOL-4-PHOSPHATE 5-KINASE"/>
    <property type="match status" value="1"/>
</dbReference>
<dbReference type="AlphaFoldDB" id="A0A0M0JVY0"/>
<dbReference type="Proteomes" id="UP000037460">
    <property type="component" value="Unassembled WGS sequence"/>
</dbReference>
<proteinExistence type="predicted"/>
<dbReference type="OrthoDB" id="70770at2759"/>
<gene>
    <name evidence="5" type="ORF">Ctob_007290</name>
</gene>
<feature type="transmembrane region" description="Helical" evidence="3">
    <location>
        <begin position="109"/>
        <end position="131"/>
    </location>
</feature>
<dbReference type="GO" id="GO:0005524">
    <property type="term" value="F:ATP binding"/>
    <property type="evidence" value="ECO:0007669"/>
    <property type="project" value="UniProtKB-UniRule"/>
</dbReference>
<comment type="caution">
    <text evidence="5">The sequence shown here is derived from an EMBL/GenBank/DDBJ whole genome shotgun (WGS) entry which is preliminary data.</text>
</comment>
<dbReference type="Gene3D" id="3.30.800.10">
    <property type="entry name" value="Phosphatidylinositol Phosphate Kinase II Beta"/>
    <property type="match status" value="1"/>
</dbReference>
<dbReference type="PROSITE" id="PS51455">
    <property type="entry name" value="PIPK"/>
    <property type="match status" value="1"/>
</dbReference>
<keyword evidence="1" id="KW-0808">Transferase</keyword>
<evidence type="ECO:0000256" key="1">
    <source>
        <dbReference type="PROSITE-ProRule" id="PRU00781"/>
    </source>
</evidence>
<keyword evidence="6" id="KW-1185">Reference proteome</keyword>
<feature type="transmembrane region" description="Helical" evidence="3">
    <location>
        <begin position="271"/>
        <end position="293"/>
    </location>
</feature>
<dbReference type="SMART" id="SM00330">
    <property type="entry name" value="PIPKc"/>
    <property type="match status" value="1"/>
</dbReference>
<sequence>MASPLLLCSELDTAAAISACSRYSLLYDGTTCNRSYGGDVPWADCDCFAINPAYNQTQTVERIDQWEVDQARSQLIISLLSLILGGAYMLFFFVDGDLRMWRYPQNLAFWIYACDFVKSLSLFLVSFNMVYHAKARLDAKAMGEFIITWHSDCLCALTTADKHPGCSCENGVLALMLQGGLVGSVAFYCAMTHNFYSSVRDPFTKPESRLCLYHIVCWGLTVALTFPYALPFEGVGSIPGLSGSGYRSGYLACWFASRRATPTWDIDNMQLFVTVTLPIALVWVVTPILYLLARRELSHEGLQEMRAPRAKQLRYGDVLVRSFILYFFLTGISFMLASYASDQPGGGCDNYELSLALQLANPGHSCDRLGGPVWSKFFFSTLLCLQGGVNALAGFIVNFDMLRHVLGKWRRGLIRCYQCRELDAHEAAAEAARARLLLQEQDDIADSLRADIVITTVSGIKLMLYLEAAGQRQSSEMRRALLDDQSRDSEMPSSRDSISEAPPEIASSAREIGGSARPEPLRKEAYDEIRTEALDDTRQKIFKEYAPRVFGFVRRELFGVSNAQYIASLEGNVLGEDPYAEQVRGFSEAKGGGFFFFSADRKYLIKTLSKAEHKTLLKVLGAYVEYLMSEQGQHTLIMRIAGCYSIHLYGVTKYFFVMGNLFDPAVSKKPHEVYDLKGSWVDRHVGPPRTAKEKRKVASGGVITRKDSDWPSSRWLRLQPEKRAKLLRQVQHDARFLSACRIMDYSLLLGIHIVEEVRPAEAVENGDQLPHGFAAYSFEGPGSYQLGIIDPLQRWNAKKICERLIKIILKCRCAKDVRNGMSAVGPRTYARRFHEKFGTGQLKMTLEEVQADWEEVEQLLESAERARPSPAVVSKRGFFNLDSLRFSFS</sequence>
<keyword evidence="1 5" id="KW-0418">Kinase</keyword>
<dbReference type="PANTHER" id="PTHR23086:SF8">
    <property type="entry name" value="PHOSPHATIDYLINOSITOL 5-PHOSPHATE 4-KINASE, ISOFORM A"/>
    <property type="match status" value="1"/>
</dbReference>
<dbReference type="InterPro" id="IPR023610">
    <property type="entry name" value="PInositol-4/5-P-5/4-kinase"/>
</dbReference>
<keyword evidence="1" id="KW-0067">ATP-binding</keyword>
<feature type="transmembrane region" description="Helical" evidence="3">
    <location>
        <begin position="377"/>
        <end position="401"/>
    </location>
</feature>
<dbReference type="SUPFAM" id="SSF56104">
    <property type="entry name" value="SAICAR synthase-like"/>
    <property type="match status" value="1"/>
</dbReference>
<evidence type="ECO:0000256" key="2">
    <source>
        <dbReference type="SAM" id="MobiDB-lite"/>
    </source>
</evidence>
<dbReference type="GO" id="GO:0046854">
    <property type="term" value="P:phosphatidylinositol phosphate biosynthetic process"/>
    <property type="evidence" value="ECO:0007669"/>
    <property type="project" value="TreeGrafter"/>
</dbReference>
<feature type="compositionally biased region" description="Basic and acidic residues" evidence="2">
    <location>
        <begin position="481"/>
        <end position="490"/>
    </location>
</feature>
<dbReference type="InterPro" id="IPR002498">
    <property type="entry name" value="PInositol-4-P-4/5-kinase_core"/>
</dbReference>
<dbReference type="GO" id="GO:0005886">
    <property type="term" value="C:plasma membrane"/>
    <property type="evidence" value="ECO:0007669"/>
    <property type="project" value="TreeGrafter"/>
</dbReference>
<dbReference type="Gene3D" id="3.30.810.10">
    <property type="entry name" value="2-Layer Sandwich"/>
    <property type="match status" value="1"/>
</dbReference>
<dbReference type="CDD" id="cd00139">
    <property type="entry name" value="PIPKc"/>
    <property type="match status" value="1"/>
</dbReference>
<feature type="transmembrane region" description="Helical" evidence="3">
    <location>
        <begin position="318"/>
        <end position="340"/>
    </location>
</feature>
<evidence type="ECO:0000313" key="6">
    <source>
        <dbReference type="Proteomes" id="UP000037460"/>
    </source>
</evidence>
<dbReference type="EMBL" id="JWZX01002251">
    <property type="protein sequence ID" value="KOO30293.1"/>
    <property type="molecule type" value="Genomic_DNA"/>
</dbReference>
<name>A0A0M0JVY0_9EUKA</name>
<accession>A0A0M0JVY0</accession>
<feature type="region of interest" description="Disordered" evidence="2">
    <location>
        <begin position="481"/>
        <end position="517"/>
    </location>
</feature>
<keyword evidence="3" id="KW-0812">Transmembrane</keyword>
<reference evidence="6" key="1">
    <citation type="journal article" date="2015" name="PLoS Genet.">
        <title>Genome Sequence and Transcriptome Analyses of Chrysochromulina tobin: Metabolic Tools for Enhanced Algal Fitness in the Prominent Order Prymnesiales (Haptophyceae).</title>
        <authorList>
            <person name="Hovde B.T."/>
            <person name="Deodato C.R."/>
            <person name="Hunsperger H.M."/>
            <person name="Ryken S.A."/>
            <person name="Yost W."/>
            <person name="Jha R.K."/>
            <person name="Patterson J."/>
            <person name="Monnat R.J. Jr."/>
            <person name="Barlow S.B."/>
            <person name="Starkenburg S.R."/>
            <person name="Cattolico R.A."/>
        </authorList>
    </citation>
    <scope>NUCLEOTIDE SEQUENCE</scope>
    <source>
        <strain evidence="6">CCMP291</strain>
    </source>
</reference>
<keyword evidence="3" id="KW-0472">Membrane</keyword>
<organism evidence="5 6">
    <name type="scientific">Chrysochromulina tobinii</name>
    <dbReference type="NCBI Taxonomy" id="1460289"/>
    <lineage>
        <taxon>Eukaryota</taxon>
        <taxon>Haptista</taxon>
        <taxon>Haptophyta</taxon>
        <taxon>Prymnesiophyceae</taxon>
        <taxon>Prymnesiales</taxon>
        <taxon>Chrysochromulinaceae</taxon>
        <taxon>Chrysochromulina</taxon>
    </lineage>
</organism>
<feature type="transmembrane region" description="Helical" evidence="3">
    <location>
        <begin position="210"/>
        <end position="230"/>
    </location>
</feature>
<dbReference type="Gene3D" id="1.20.1070.10">
    <property type="entry name" value="Rhodopsin 7-helix transmembrane proteins"/>
    <property type="match status" value="1"/>
</dbReference>
<dbReference type="Pfam" id="PF01504">
    <property type="entry name" value="PIP5K"/>
    <property type="match status" value="2"/>
</dbReference>
<protein>
    <submittedName>
        <fullName evidence="5">Phosphatidylinositol 4 phosphate 5 kinase</fullName>
    </submittedName>
</protein>
<feature type="transmembrane region" description="Helical" evidence="3">
    <location>
        <begin position="75"/>
        <end position="94"/>
    </location>
</feature>
<dbReference type="InterPro" id="IPR027484">
    <property type="entry name" value="PInositol-4-P-5-kinase_N"/>
</dbReference>
<feature type="domain" description="PIPK" evidence="4">
    <location>
        <begin position="474"/>
        <end position="841"/>
    </location>
</feature>
<evidence type="ECO:0000256" key="3">
    <source>
        <dbReference type="SAM" id="Phobius"/>
    </source>
</evidence>
<dbReference type="GO" id="GO:0016308">
    <property type="term" value="F:1-phosphatidylinositol-4-phosphate 5-kinase activity"/>
    <property type="evidence" value="ECO:0007669"/>
    <property type="project" value="TreeGrafter"/>
</dbReference>
<keyword evidence="3" id="KW-1133">Transmembrane helix</keyword>
<dbReference type="InterPro" id="IPR027483">
    <property type="entry name" value="PInositol-4-P-4/5-kinase_C_sf"/>
</dbReference>